<name>A0ACA9MF77_9GLOM</name>
<organism evidence="1 2">
    <name type="scientific">Dentiscutata heterogama</name>
    <dbReference type="NCBI Taxonomy" id="1316150"/>
    <lineage>
        <taxon>Eukaryota</taxon>
        <taxon>Fungi</taxon>
        <taxon>Fungi incertae sedis</taxon>
        <taxon>Mucoromycota</taxon>
        <taxon>Glomeromycotina</taxon>
        <taxon>Glomeromycetes</taxon>
        <taxon>Diversisporales</taxon>
        <taxon>Gigasporaceae</taxon>
        <taxon>Dentiscutata</taxon>
    </lineage>
</organism>
<reference evidence="1" key="1">
    <citation type="submission" date="2021-06" db="EMBL/GenBank/DDBJ databases">
        <authorList>
            <person name="Kallberg Y."/>
            <person name="Tangrot J."/>
            <person name="Rosling A."/>
        </authorList>
    </citation>
    <scope>NUCLEOTIDE SEQUENCE</scope>
    <source>
        <strain evidence="1">IL203A</strain>
    </source>
</reference>
<comment type="caution">
    <text evidence="1">The sequence shown here is derived from an EMBL/GenBank/DDBJ whole genome shotgun (WGS) entry which is preliminary data.</text>
</comment>
<dbReference type="EMBL" id="CAJVPU010008501">
    <property type="protein sequence ID" value="CAG8584703.1"/>
    <property type="molecule type" value="Genomic_DNA"/>
</dbReference>
<keyword evidence="2" id="KW-1185">Reference proteome</keyword>
<evidence type="ECO:0000313" key="2">
    <source>
        <dbReference type="Proteomes" id="UP000789702"/>
    </source>
</evidence>
<evidence type="ECO:0000313" key="1">
    <source>
        <dbReference type="EMBL" id="CAG8584703.1"/>
    </source>
</evidence>
<dbReference type="Proteomes" id="UP000789702">
    <property type="component" value="Unassembled WGS sequence"/>
</dbReference>
<proteinExistence type="predicted"/>
<sequence>MEALYFNVNDGYLEGIVRGYRSAILNTTHYLNLTQCETLDDLKLQLSATDYGNFLANEPSPIAASTIHEKATQKLVEEFKYVRSNAMPTLSQFLDYLTYAYMIDNVVLLITGTLHERDTNELLERCHPLGVFDAMPALCAVTNVTELYETVMVETPLAPYFRKISVTDIDELNIEIIRNTLYKAYLEDFYDYCKRIGGVTGELMSEILEFEADRRTINITINSFETELSRDDRAKLFPELGKLYPDGHTKLARADSLDHVKAIVEEYRPFFDTTLNSFGGAATSEAKTLDDRFFEYEKNIIMSNIYSQLPKYVTNSPETKKERQPPVSETTKKFVPDFVTGILEETVKDSTKVYASKLKDKVLLLDNPLKTSNEKKKRKHSKKRVRSMSAKEKRETKIYEIPKECHRYELFIPLNELWLQYIDELYGTSSPAHFTQKLLKADFHGAILTVSRSRCASYIGVTGINIHETENVFKLITKDNVLKVIPKGHSVFTFLLRDHMFTLYGDQFRFRSAARAAKKFKNKPTIDL</sequence>
<accession>A0ACA9MF77</accession>
<gene>
    <name evidence="1" type="ORF">DHETER_LOCUS6618</name>
</gene>
<protein>
    <submittedName>
        <fullName evidence="1">12993_t:CDS:1</fullName>
    </submittedName>
</protein>